<evidence type="ECO:0000313" key="1">
    <source>
        <dbReference type="EMBL" id="GBQ86601.1"/>
    </source>
</evidence>
<accession>A0ABQ0Q164</accession>
<name>A0ABQ0Q164_9PROT</name>
<protein>
    <submittedName>
        <fullName evidence="1">Uncharacterized protein</fullName>
    </submittedName>
</protein>
<sequence length="134" mass="15185">MIPTGNDQNVMRELAKLALMRPKTPAPKKPQSPVPAGVARGGYVLFENVAERKYIVREVSGISRAKGEVSLLPDENELINRRDIPFSLILYASPVKHEVKSVGQRLNRASTRYRRRQKDLQDAFLKEFQDIIGK</sequence>
<dbReference type="EMBL" id="BAPF01000059">
    <property type="protein sequence ID" value="GBQ86601.1"/>
    <property type="molecule type" value="Genomic_DNA"/>
</dbReference>
<comment type="caution">
    <text evidence="1">The sequence shown here is derived from an EMBL/GenBank/DDBJ whole genome shotgun (WGS) entry which is preliminary data.</text>
</comment>
<proteinExistence type="predicted"/>
<keyword evidence="2" id="KW-1185">Reference proteome</keyword>
<reference evidence="1" key="1">
    <citation type="submission" date="2013-04" db="EMBL/GenBank/DDBJ databases">
        <title>The genome sequencing project of 58 acetic acid bacteria.</title>
        <authorList>
            <person name="Okamoto-Kainuma A."/>
            <person name="Ishikawa M."/>
            <person name="Umino S."/>
            <person name="Koizumi Y."/>
            <person name="Shiwa Y."/>
            <person name="Yoshikawa H."/>
            <person name="Matsutani M."/>
            <person name="Matsushita K."/>
        </authorList>
    </citation>
    <scope>NUCLEOTIDE SEQUENCE</scope>
    <source>
        <strain evidence="1">DSM 14337</strain>
    </source>
</reference>
<dbReference type="Proteomes" id="UP001065047">
    <property type="component" value="Unassembled WGS sequence"/>
</dbReference>
<evidence type="ECO:0000313" key="2">
    <source>
        <dbReference type="Proteomes" id="UP001065047"/>
    </source>
</evidence>
<organism evidence="1 2">
    <name type="scientific">Acetobacter malorum DSM 14337</name>
    <dbReference type="NCBI Taxonomy" id="1307910"/>
    <lineage>
        <taxon>Bacteria</taxon>
        <taxon>Pseudomonadati</taxon>
        <taxon>Pseudomonadota</taxon>
        <taxon>Alphaproteobacteria</taxon>
        <taxon>Acetobacterales</taxon>
        <taxon>Acetobacteraceae</taxon>
        <taxon>Acetobacter</taxon>
    </lineage>
</organism>
<gene>
    <name evidence="1" type="ORF">AA14337_3367</name>
</gene>